<protein>
    <submittedName>
        <fullName evidence="4">SDR family oxidoreductase</fullName>
    </submittedName>
</protein>
<dbReference type="PROSITE" id="PS00061">
    <property type="entry name" value="ADH_SHORT"/>
    <property type="match status" value="1"/>
</dbReference>
<dbReference type="AlphaFoldDB" id="A0A5R9F468"/>
<dbReference type="GO" id="GO:0016020">
    <property type="term" value="C:membrane"/>
    <property type="evidence" value="ECO:0007669"/>
    <property type="project" value="TreeGrafter"/>
</dbReference>
<dbReference type="FunFam" id="3.40.50.720:FF:000047">
    <property type="entry name" value="NADP-dependent L-serine/L-allo-threonine dehydrogenase"/>
    <property type="match status" value="1"/>
</dbReference>
<dbReference type="GO" id="GO:0016616">
    <property type="term" value="F:oxidoreductase activity, acting on the CH-OH group of donors, NAD or NADP as acceptor"/>
    <property type="evidence" value="ECO:0007669"/>
    <property type="project" value="UniProtKB-ARBA"/>
</dbReference>
<comment type="caution">
    <text evidence="4">The sequence shown here is derived from an EMBL/GenBank/DDBJ whole genome shotgun (WGS) entry which is preliminary data.</text>
</comment>
<dbReference type="Pfam" id="PF00106">
    <property type="entry name" value="adh_short"/>
    <property type="match status" value="1"/>
</dbReference>
<sequence length="265" mass="29242">MPSKNFKNKNVVITGASSGIGERLAKDMAASGARVILLARSTEKLEKIKTEIMNQDCLEPYLYTLDVSEPTQIEVVFKEIFTKVKGVDILINNAGFGKFDHFIEADMEDIEAMFQVNVLGLMNCTKLVLPEMVKNGSGQIINIASQAGKIGTPKSSGYSASKHAVLGFSNSLRMELLKTGVHVMTVNPGPIRTNFFNIADESGSYVKNVEKFMLTPEKVSQEIIKGILRKKREVNLPRFMNLGSKIYQAAPGVVEKIGGRFFEMK</sequence>
<organism evidence="4 5">
    <name type="scientific">Exobacillus caeni</name>
    <dbReference type="NCBI Taxonomy" id="2574798"/>
    <lineage>
        <taxon>Bacteria</taxon>
        <taxon>Bacillati</taxon>
        <taxon>Bacillota</taxon>
        <taxon>Bacilli</taxon>
        <taxon>Bacillales</taxon>
        <taxon>Guptibacillaceae</taxon>
        <taxon>Exobacillus</taxon>
    </lineage>
</organism>
<dbReference type="PANTHER" id="PTHR44196:SF1">
    <property type="entry name" value="DEHYDROGENASE_REDUCTASE SDR FAMILY MEMBER 7B"/>
    <property type="match status" value="1"/>
</dbReference>
<dbReference type="PIRSF" id="PIRSF000126">
    <property type="entry name" value="11-beta-HSD1"/>
    <property type="match status" value="1"/>
</dbReference>
<dbReference type="PRINTS" id="PR00080">
    <property type="entry name" value="SDRFAMILY"/>
</dbReference>
<evidence type="ECO:0000313" key="5">
    <source>
        <dbReference type="Proteomes" id="UP000308230"/>
    </source>
</evidence>
<keyword evidence="5" id="KW-1185">Reference proteome</keyword>
<dbReference type="SUPFAM" id="SSF51735">
    <property type="entry name" value="NAD(P)-binding Rossmann-fold domains"/>
    <property type="match status" value="1"/>
</dbReference>
<comment type="similarity">
    <text evidence="1 3">Belongs to the short-chain dehydrogenases/reductases (SDR) family.</text>
</comment>
<dbReference type="OrthoDB" id="9793345at2"/>
<evidence type="ECO:0000313" key="4">
    <source>
        <dbReference type="EMBL" id="TLS36418.1"/>
    </source>
</evidence>
<reference evidence="4 5" key="1">
    <citation type="submission" date="2019-04" db="EMBL/GenBank/DDBJ databases">
        <title>Bacillus caeni sp. nov., a bacterium isolated from mangrove sediment.</title>
        <authorList>
            <person name="Huang H."/>
            <person name="Mo K."/>
            <person name="Hu Y."/>
        </authorList>
    </citation>
    <scope>NUCLEOTIDE SEQUENCE [LARGE SCALE GENOMIC DNA]</scope>
    <source>
        <strain evidence="4 5">HB172195</strain>
    </source>
</reference>
<name>A0A5R9F468_9BACL</name>
<dbReference type="PANTHER" id="PTHR44196">
    <property type="entry name" value="DEHYDROGENASE/REDUCTASE SDR FAMILY MEMBER 7B"/>
    <property type="match status" value="1"/>
</dbReference>
<dbReference type="InterPro" id="IPR036291">
    <property type="entry name" value="NAD(P)-bd_dom_sf"/>
</dbReference>
<dbReference type="EMBL" id="SWLG01000011">
    <property type="protein sequence ID" value="TLS36418.1"/>
    <property type="molecule type" value="Genomic_DNA"/>
</dbReference>
<dbReference type="Proteomes" id="UP000308230">
    <property type="component" value="Unassembled WGS sequence"/>
</dbReference>
<dbReference type="InterPro" id="IPR002347">
    <property type="entry name" value="SDR_fam"/>
</dbReference>
<gene>
    <name evidence="4" type="ORF">FCL54_15950</name>
</gene>
<dbReference type="Gene3D" id="3.40.50.720">
    <property type="entry name" value="NAD(P)-binding Rossmann-like Domain"/>
    <property type="match status" value="1"/>
</dbReference>
<evidence type="ECO:0000256" key="1">
    <source>
        <dbReference type="ARBA" id="ARBA00006484"/>
    </source>
</evidence>
<dbReference type="InterPro" id="IPR020904">
    <property type="entry name" value="Sc_DH/Rdtase_CS"/>
</dbReference>
<dbReference type="PRINTS" id="PR00081">
    <property type="entry name" value="GDHRDH"/>
</dbReference>
<evidence type="ECO:0000256" key="2">
    <source>
        <dbReference type="ARBA" id="ARBA00023002"/>
    </source>
</evidence>
<keyword evidence="2" id="KW-0560">Oxidoreductase</keyword>
<evidence type="ECO:0000256" key="3">
    <source>
        <dbReference type="RuleBase" id="RU000363"/>
    </source>
</evidence>
<accession>A0A5R9F468</accession>
<dbReference type="RefSeq" id="WP_138127737.1">
    <property type="nucleotide sequence ID" value="NZ_SWLG01000011.1"/>
</dbReference>
<proteinExistence type="inferred from homology"/>